<reference evidence="17" key="1">
    <citation type="submission" date="2011-03" db="EMBL/GenBank/DDBJ databases">
        <title>Draft genome sequence of Brevundimonas diminuta.</title>
        <authorList>
            <person name="Brown P.J.B."/>
            <person name="Buechlein A."/>
            <person name="Hemmerich C."/>
            <person name="Brun Y.V."/>
        </authorList>
    </citation>
    <scope>NUCLEOTIDE SEQUENCE [LARGE SCALE GENOMIC DNA]</scope>
    <source>
        <strain evidence="17">C19</strain>
    </source>
</reference>
<evidence type="ECO:0000256" key="1">
    <source>
        <dbReference type="ARBA" id="ARBA00000085"/>
    </source>
</evidence>
<dbReference type="PANTHER" id="PTHR45339:SF1">
    <property type="entry name" value="HYBRID SIGNAL TRANSDUCTION HISTIDINE KINASE J"/>
    <property type="match status" value="1"/>
</dbReference>
<dbReference type="CDD" id="cd17546">
    <property type="entry name" value="REC_hyHK_CKI1_RcsC-like"/>
    <property type="match status" value="1"/>
</dbReference>
<dbReference type="SMART" id="SM00448">
    <property type="entry name" value="REC"/>
    <property type="match status" value="1"/>
</dbReference>
<evidence type="ECO:0000256" key="11">
    <source>
        <dbReference type="ARBA" id="ARBA00023012"/>
    </source>
</evidence>
<evidence type="ECO:0000256" key="13">
    <source>
        <dbReference type="PROSITE-ProRule" id="PRU00169"/>
    </source>
</evidence>
<keyword evidence="9" id="KW-0067">ATP-binding</keyword>
<feature type="domain" description="Response regulatory" evidence="15">
    <location>
        <begin position="415"/>
        <end position="534"/>
    </location>
</feature>
<keyword evidence="6" id="KW-0812">Transmembrane</keyword>
<dbReference type="HOGENOM" id="CLU_000445_114_15_5"/>
<dbReference type="FunFam" id="3.30.565.10:FF:000010">
    <property type="entry name" value="Sensor histidine kinase RcsC"/>
    <property type="match status" value="1"/>
</dbReference>
<dbReference type="SUPFAM" id="SSF55874">
    <property type="entry name" value="ATPase domain of HSP90 chaperone/DNA topoisomerase II/histidine kinase"/>
    <property type="match status" value="1"/>
</dbReference>
<dbReference type="InterPro" id="IPR003661">
    <property type="entry name" value="HisK_dim/P_dom"/>
</dbReference>
<dbReference type="EMBL" id="GL883078">
    <property type="protein sequence ID" value="EGF90837.1"/>
    <property type="molecule type" value="Genomic_DNA"/>
</dbReference>
<dbReference type="Gene3D" id="3.40.50.2300">
    <property type="match status" value="2"/>
</dbReference>
<dbReference type="CDD" id="cd00082">
    <property type="entry name" value="HisKA"/>
    <property type="match status" value="1"/>
</dbReference>
<comment type="catalytic activity">
    <reaction evidence="1">
        <text>ATP + protein L-histidine = ADP + protein N-phospho-L-histidine.</text>
        <dbReference type="EC" id="2.7.13.3"/>
    </reaction>
</comment>
<dbReference type="SUPFAM" id="SSF47384">
    <property type="entry name" value="Homodimeric domain of signal transducing histidine kinase"/>
    <property type="match status" value="1"/>
</dbReference>
<evidence type="ECO:0000313" key="16">
    <source>
        <dbReference type="EMBL" id="EGF90837.1"/>
    </source>
</evidence>
<dbReference type="CDD" id="cd16922">
    <property type="entry name" value="HATPase_EvgS-ArcB-TorS-like"/>
    <property type="match status" value="1"/>
</dbReference>
<dbReference type="EC" id="2.7.13.3" evidence="3"/>
<protein>
    <recommendedName>
        <fullName evidence="3">histidine kinase</fullName>
        <ecNumber evidence="3">2.7.13.3</ecNumber>
    </recommendedName>
</protein>
<dbReference type="Gene3D" id="3.30.565.10">
    <property type="entry name" value="Histidine kinase-like ATPase, C-terminal domain"/>
    <property type="match status" value="1"/>
</dbReference>
<dbReference type="Pfam" id="PF02518">
    <property type="entry name" value="HATPase_c"/>
    <property type="match status" value="1"/>
</dbReference>
<evidence type="ECO:0000256" key="3">
    <source>
        <dbReference type="ARBA" id="ARBA00012438"/>
    </source>
</evidence>
<dbReference type="InterPro" id="IPR005467">
    <property type="entry name" value="His_kinase_dom"/>
</dbReference>
<feature type="domain" description="Histidine kinase" evidence="14">
    <location>
        <begin position="169"/>
        <end position="390"/>
    </location>
</feature>
<dbReference type="PROSITE" id="PS50110">
    <property type="entry name" value="RESPONSE_REGULATORY"/>
    <property type="match status" value="1"/>
</dbReference>
<accession>F4QNC9</accession>
<dbReference type="eggNOG" id="COG0642">
    <property type="taxonomic scope" value="Bacteria"/>
</dbReference>
<keyword evidence="5" id="KW-0808">Transferase</keyword>
<comment type="subcellular location">
    <subcellularLocation>
        <location evidence="2">Membrane</location>
    </subcellularLocation>
</comment>
<dbReference type="InterPro" id="IPR001789">
    <property type="entry name" value="Sig_transdc_resp-reg_receiver"/>
</dbReference>
<evidence type="ECO:0000259" key="14">
    <source>
        <dbReference type="PROSITE" id="PS50109"/>
    </source>
</evidence>
<evidence type="ECO:0000256" key="8">
    <source>
        <dbReference type="ARBA" id="ARBA00022777"/>
    </source>
</evidence>
<keyword evidence="12" id="KW-0472">Membrane</keyword>
<keyword evidence="8 16" id="KW-0418">Kinase</keyword>
<keyword evidence="10" id="KW-1133">Transmembrane helix</keyword>
<dbReference type="PANTHER" id="PTHR45339">
    <property type="entry name" value="HYBRID SIGNAL TRANSDUCTION HISTIDINE KINASE J"/>
    <property type="match status" value="1"/>
</dbReference>
<dbReference type="PROSITE" id="PS50109">
    <property type="entry name" value="HIS_KIN"/>
    <property type="match status" value="1"/>
</dbReference>
<dbReference type="InterPro" id="IPR036890">
    <property type="entry name" value="HATPase_C_sf"/>
</dbReference>
<dbReference type="Gene3D" id="1.10.287.130">
    <property type="match status" value="1"/>
</dbReference>
<organism evidence="16 17">
    <name type="scientific">Asticcacaulis biprosthecium C19</name>
    <dbReference type="NCBI Taxonomy" id="715226"/>
    <lineage>
        <taxon>Bacteria</taxon>
        <taxon>Pseudomonadati</taxon>
        <taxon>Pseudomonadota</taxon>
        <taxon>Alphaproteobacteria</taxon>
        <taxon>Caulobacterales</taxon>
        <taxon>Caulobacteraceae</taxon>
        <taxon>Asticcacaulis</taxon>
    </lineage>
</organism>
<dbReference type="InterPro" id="IPR036097">
    <property type="entry name" value="HisK_dim/P_sf"/>
</dbReference>
<feature type="modified residue" description="4-aspartylphosphate" evidence="13">
    <location>
        <position position="464"/>
    </location>
</feature>
<dbReference type="InterPro" id="IPR003594">
    <property type="entry name" value="HATPase_dom"/>
</dbReference>
<evidence type="ECO:0000256" key="4">
    <source>
        <dbReference type="ARBA" id="ARBA00022553"/>
    </source>
</evidence>
<keyword evidence="7" id="KW-0547">Nucleotide-binding</keyword>
<keyword evidence="11" id="KW-0902">Two-component regulatory system</keyword>
<evidence type="ECO:0000256" key="2">
    <source>
        <dbReference type="ARBA" id="ARBA00004370"/>
    </source>
</evidence>
<dbReference type="InterPro" id="IPR011006">
    <property type="entry name" value="CheY-like_superfamily"/>
</dbReference>
<dbReference type="AlphaFoldDB" id="F4QNC9"/>
<evidence type="ECO:0000256" key="12">
    <source>
        <dbReference type="ARBA" id="ARBA00023136"/>
    </source>
</evidence>
<dbReference type="InterPro" id="IPR004358">
    <property type="entry name" value="Sig_transdc_His_kin-like_C"/>
</dbReference>
<dbReference type="SUPFAM" id="SSF52172">
    <property type="entry name" value="CheY-like"/>
    <property type="match status" value="2"/>
</dbReference>
<proteinExistence type="predicted"/>
<dbReference type="GO" id="GO:0016020">
    <property type="term" value="C:membrane"/>
    <property type="evidence" value="ECO:0007669"/>
    <property type="project" value="UniProtKB-SubCell"/>
</dbReference>
<dbReference type="Pfam" id="PF00512">
    <property type="entry name" value="HisKA"/>
    <property type="match status" value="1"/>
</dbReference>
<dbReference type="FunFam" id="1.10.287.130:FF:000004">
    <property type="entry name" value="Ethylene receptor 1"/>
    <property type="match status" value="1"/>
</dbReference>
<evidence type="ECO:0000256" key="5">
    <source>
        <dbReference type="ARBA" id="ARBA00022679"/>
    </source>
</evidence>
<evidence type="ECO:0000259" key="15">
    <source>
        <dbReference type="PROSITE" id="PS50110"/>
    </source>
</evidence>
<dbReference type="Proteomes" id="UP000006512">
    <property type="component" value="Unassembled WGS sequence"/>
</dbReference>
<dbReference type="SMART" id="SM00388">
    <property type="entry name" value="HisKA"/>
    <property type="match status" value="1"/>
</dbReference>
<dbReference type="SMART" id="SM00387">
    <property type="entry name" value="HATPase_c"/>
    <property type="match status" value="1"/>
</dbReference>
<evidence type="ECO:0000256" key="7">
    <source>
        <dbReference type="ARBA" id="ARBA00022741"/>
    </source>
</evidence>
<evidence type="ECO:0000256" key="10">
    <source>
        <dbReference type="ARBA" id="ARBA00022989"/>
    </source>
</evidence>
<dbReference type="RefSeq" id="WP_006273019.1">
    <property type="nucleotide sequence ID" value="NZ_GL883078.1"/>
</dbReference>
<dbReference type="GO" id="GO:0005524">
    <property type="term" value="F:ATP binding"/>
    <property type="evidence" value="ECO:0007669"/>
    <property type="project" value="UniProtKB-KW"/>
</dbReference>
<gene>
    <name evidence="16" type="ORF">ABI_22480</name>
</gene>
<evidence type="ECO:0000313" key="17">
    <source>
        <dbReference type="Proteomes" id="UP000006512"/>
    </source>
</evidence>
<keyword evidence="17" id="KW-1185">Reference proteome</keyword>
<dbReference type="GO" id="GO:0000155">
    <property type="term" value="F:phosphorelay sensor kinase activity"/>
    <property type="evidence" value="ECO:0007669"/>
    <property type="project" value="InterPro"/>
</dbReference>
<dbReference type="STRING" id="715226.ABI_22480"/>
<keyword evidence="4 13" id="KW-0597">Phosphoprotein</keyword>
<evidence type="ECO:0000256" key="9">
    <source>
        <dbReference type="ARBA" id="ARBA00022840"/>
    </source>
</evidence>
<dbReference type="Pfam" id="PF00072">
    <property type="entry name" value="Response_reg"/>
    <property type="match status" value="1"/>
</dbReference>
<sequence length="535" mass="58583">MADTASRRVLVLAPTSRDAAMVAALLDKEAIPSHACRDLAELCDQFHLGAACLIITQEAVLTDHGDTLHAALSTQPEWSDIPIVMLTSPGPDTRGVRQKLEQVGHMTLIKRPVQLDNFLSTIRAALRDRERQYRMRIYLEDRERQTRALEIAVEKANAANTAKSEFLANMSHEIRTPMNAILGLSTILKHSQPLTEQQHKYIDTLGASSESLLMLINDLLDIAKIEASGIEIEHIPFQLDQVIRDIADMMGLKAREKDLDLRLDLDHIQGKWFCGDPARLRQIVTNLCSNAIKFTDSGEVAIIVASAPQGRHCHITISVTDTGVGIAPDKLDRIFAKFTQADNTISRKFGGTGLGLAISKTLAELMGGTIAVESELDRGSRFTLALPLRLADRPDSFPDSVIGTHEKMQTQAKPAILLVEDYEPNVLVASTLLGMFGYEVEVAENGRIAVEKVGRGHYSAVLMDVQMPEMDGYAATRAIRDHEQAAGVPPVPIIGMTAHALGGTRDLCLEAGMNDYISKPFVPADLEKKLVALID</sequence>
<dbReference type="PRINTS" id="PR00344">
    <property type="entry name" value="BCTRLSENSOR"/>
</dbReference>
<name>F4QNC9_9CAUL</name>
<evidence type="ECO:0000256" key="6">
    <source>
        <dbReference type="ARBA" id="ARBA00022692"/>
    </source>
</evidence>